<dbReference type="SUPFAM" id="SSF49464">
    <property type="entry name" value="Carboxypeptidase regulatory domain-like"/>
    <property type="match status" value="1"/>
</dbReference>
<dbReference type="AlphaFoldDB" id="A0A6L9L825"/>
<dbReference type="EMBL" id="JAAFZH010000004">
    <property type="protein sequence ID" value="NDU95301.1"/>
    <property type="molecule type" value="Genomic_DNA"/>
</dbReference>
<dbReference type="Gene3D" id="2.60.40.1120">
    <property type="entry name" value="Carboxypeptidase-like, regulatory domain"/>
    <property type="match status" value="1"/>
</dbReference>
<accession>A0A6L9L825</accession>
<name>A0A6L9L825_9BACT</name>
<dbReference type="Pfam" id="PF14905">
    <property type="entry name" value="OMP_b-brl_3"/>
    <property type="match status" value="1"/>
</dbReference>
<reference evidence="2 3" key="1">
    <citation type="submission" date="2020-02" db="EMBL/GenBank/DDBJ databases">
        <title>Draft genome sequence of two Spirosoma agri KCTC 52727 and Spirosoma terrae KCTC 52035.</title>
        <authorList>
            <person name="Rojas J."/>
            <person name="Ambika Manirajan B."/>
            <person name="Suarez C."/>
            <person name="Ratering S."/>
            <person name="Schnell S."/>
        </authorList>
    </citation>
    <scope>NUCLEOTIDE SEQUENCE [LARGE SCALE GENOMIC DNA]</scope>
    <source>
        <strain evidence="2 3">KCTC 52035</strain>
    </source>
</reference>
<evidence type="ECO:0000313" key="3">
    <source>
        <dbReference type="Proteomes" id="UP000474175"/>
    </source>
</evidence>
<dbReference type="Pfam" id="PF13620">
    <property type="entry name" value="CarboxypepD_reg"/>
    <property type="match status" value="1"/>
</dbReference>
<comment type="caution">
    <text evidence="2">The sequence shown here is derived from an EMBL/GenBank/DDBJ whole genome shotgun (WGS) entry which is preliminary data.</text>
</comment>
<proteinExistence type="predicted"/>
<gene>
    <name evidence="2" type="ORF">GK108_10495</name>
</gene>
<dbReference type="SUPFAM" id="SSF56935">
    <property type="entry name" value="Porins"/>
    <property type="match status" value="1"/>
</dbReference>
<keyword evidence="3" id="KW-1185">Reference proteome</keyword>
<dbReference type="InterPro" id="IPR008969">
    <property type="entry name" value="CarboxyPept-like_regulatory"/>
</dbReference>
<evidence type="ECO:0000259" key="1">
    <source>
        <dbReference type="Pfam" id="PF14905"/>
    </source>
</evidence>
<dbReference type="InterPro" id="IPR041700">
    <property type="entry name" value="OMP_b-brl_3"/>
</dbReference>
<organism evidence="2 3">
    <name type="scientific">Spirosoma terrae</name>
    <dbReference type="NCBI Taxonomy" id="1968276"/>
    <lineage>
        <taxon>Bacteria</taxon>
        <taxon>Pseudomonadati</taxon>
        <taxon>Bacteroidota</taxon>
        <taxon>Cytophagia</taxon>
        <taxon>Cytophagales</taxon>
        <taxon>Cytophagaceae</taxon>
        <taxon>Spirosoma</taxon>
    </lineage>
</organism>
<protein>
    <submittedName>
        <fullName evidence="2">Outer membrane beta-barrel protein</fullName>
    </submittedName>
</protein>
<dbReference type="RefSeq" id="WP_163947055.1">
    <property type="nucleotide sequence ID" value="NZ_JAAFZH010000004.1"/>
</dbReference>
<dbReference type="Proteomes" id="UP000474175">
    <property type="component" value="Unassembled WGS sequence"/>
</dbReference>
<evidence type="ECO:0000313" key="2">
    <source>
        <dbReference type="EMBL" id="NDU95301.1"/>
    </source>
</evidence>
<sequence>MRPAILCLLLLFLSYEIRAQPLGNSLGGLVKDSRNEAIPGATVRLLRAADSTLVRGVLTDANGKFIVTAIPADTYRLVITSVGNKEYRSAAIQIADQQSAITLPVFILTPSKTTLSEVKVVAKKPLIEQDLDRTIVNVDAMIGSAGSNTLEVLGKTPGVSVDINGEISLNGKAGVLILIDGRPTHMSGSDLAAYLKSLPGGSLDKLELMTNPPAKYEAAGTSIINIRLKRSKMQSVTGNVALGYGQGRLGRSNDVINLNVNHKKVNLFSTLSYSQDSQLTDSQSERRSYDSSASLLSSIRLTNRNQTGSHGGMVRLGMDYAVSPNTTLGFVLNGQRSRRSERLDYVSLRTDKRYGSDSVGTGTTDGDFLWTNKSANLNGLHKFGNTGREITADLNYVQYVTQGEQALENRVDDANGTFGSKHQFLYRLPSAIAIYTARIDYEHPLPGKGKLEAGMRTSRVSNDNNAQYFRNVGANYVPDYGQSNHFLYGETIHAAYTNLRKEGKRLAVQGGLRLENTQLDGRQLGNPEQAETSFSRTYTNLFPSVFMSYKLDTARRNILTASVSRRISRPNYQLLNPFLAYRDQYSFTTGNPYLKPQYINQFELKYQHKQFLGMALQYSRFSDLIFQLTEAVGDTFILRPDNVANGAILALNTNVSVSPANWWRLNVNVTTAHLALRGRAYSEPLQVSRYNARINLMNQFQFGSTWSAEWLHYYSSNDVSGQTITRSRYRMSAAVQAKIIQGKGSVRLTLDDIFLSWKTNSQTVSLKQAEAFQRSVFDTRRIGLAFTYRFGKEAFGRKRNHSDNGADSEKSRVN</sequence>
<feature type="domain" description="Outer membrane protein beta-barrel" evidence="1">
    <location>
        <begin position="381"/>
        <end position="788"/>
    </location>
</feature>